<proteinExistence type="predicted"/>
<accession>A0A0K2US54</accession>
<protein>
    <submittedName>
        <fullName evidence="1">Uncharacterized protein</fullName>
    </submittedName>
</protein>
<reference evidence="1" key="1">
    <citation type="submission" date="2014-05" db="EMBL/GenBank/DDBJ databases">
        <authorList>
            <person name="Chronopoulou M."/>
        </authorList>
    </citation>
    <scope>NUCLEOTIDE SEQUENCE</scope>
    <source>
        <tissue evidence="1">Whole organism</tissue>
    </source>
</reference>
<dbReference type="AlphaFoldDB" id="A0A0K2US54"/>
<organism evidence="1">
    <name type="scientific">Lepeophtheirus salmonis</name>
    <name type="common">Salmon louse</name>
    <name type="synonym">Caligus salmonis</name>
    <dbReference type="NCBI Taxonomy" id="72036"/>
    <lineage>
        <taxon>Eukaryota</taxon>
        <taxon>Metazoa</taxon>
        <taxon>Ecdysozoa</taxon>
        <taxon>Arthropoda</taxon>
        <taxon>Crustacea</taxon>
        <taxon>Multicrustacea</taxon>
        <taxon>Hexanauplia</taxon>
        <taxon>Copepoda</taxon>
        <taxon>Siphonostomatoida</taxon>
        <taxon>Caligidae</taxon>
        <taxon>Lepeophtheirus</taxon>
    </lineage>
</organism>
<evidence type="ECO:0000313" key="1">
    <source>
        <dbReference type="EMBL" id="CDW40850.1"/>
    </source>
</evidence>
<sequence length="22" mass="2588">MFLYLILLSKSEICQAKLCKSR</sequence>
<name>A0A0K2US54_LEPSM</name>
<dbReference type="EMBL" id="HACA01023489">
    <property type="protein sequence ID" value="CDW40850.1"/>
    <property type="molecule type" value="Transcribed_RNA"/>
</dbReference>